<dbReference type="Gene3D" id="2.70.150.10">
    <property type="entry name" value="Calcium-transporting ATPase, cytoplasmic transduction domain A"/>
    <property type="match status" value="1"/>
</dbReference>
<keyword evidence="3 10" id="KW-0812">Transmembrane</keyword>
<dbReference type="EMBL" id="CAMXCT030003446">
    <property type="protein sequence ID" value="CAL4791845.1"/>
    <property type="molecule type" value="Genomic_DNA"/>
</dbReference>
<keyword evidence="2" id="KW-1003">Cell membrane</keyword>
<reference evidence="14" key="2">
    <citation type="submission" date="2024-04" db="EMBL/GenBank/DDBJ databases">
        <authorList>
            <person name="Chen Y."/>
            <person name="Shah S."/>
            <person name="Dougan E. K."/>
            <person name="Thang M."/>
            <person name="Chan C."/>
        </authorList>
    </citation>
    <scope>NUCLEOTIDE SEQUENCE [LARGE SCALE GENOMIC DNA]</scope>
</reference>
<dbReference type="InterPro" id="IPR001757">
    <property type="entry name" value="P_typ_ATPase"/>
</dbReference>
<feature type="compositionally biased region" description="Low complexity" evidence="9">
    <location>
        <begin position="1197"/>
        <end position="1207"/>
    </location>
</feature>
<dbReference type="Pfam" id="PF00122">
    <property type="entry name" value="E1-E2_ATPase"/>
    <property type="match status" value="1"/>
</dbReference>
<feature type="compositionally biased region" description="Gly residues" evidence="9">
    <location>
        <begin position="194"/>
        <end position="204"/>
    </location>
</feature>
<feature type="transmembrane region" description="Helical" evidence="10">
    <location>
        <begin position="1162"/>
        <end position="1180"/>
    </location>
</feature>
<comment type="subcellular location">
    <subcellularLocation>
        <location evidence="1">Cell membrane</location>
        <topology evidence="1">Multi-pass membrane protein</topology>
    </subcellularLocation>
</comment>
<protein>
    <submittedName>
        <fullName evidence="15">Potassium-transporting ATPase alpha chain 2</fullName>
    </submittedName>
</protein>
<evidence type="ECO:0000259" key="12">
    <source>
        <dbReference type="SMART" id="SM00831"/>
    </source>
</evidence>
<evidence type="ECO:0000313" key="14">
    <source>
        <dbReference type="EMBL" id="CAL1157908.1"/>
    </source>
</evidence>
<dbReference type="PROSITE" id="PS00154">
    <property type="entry name" value="ATPASE_E1_E2"/>
    <property type="match status" value="1"/>
</dbReference>
<dbReference type="PRINTS" id="PR00121">
    <property type="entry name" value="NAKATPASE"/>
</dbReference>
<dbReference type="SFLD" id="SFLDG00002">
    <property type="entry name" value="C1.7:_P-type_atpase_like"/>
    <property type="match status" value="1"/>
</dbReference>
<dbReference type="OrthoDB" id="116380at2759"/>
<dbReference type="SFLD" id="SFLDS00003">
    <property type="entry name" value="Haloacid_Dehalogenase"/>
    <property type="match status" value="1"/>
</dbReference>
<accession>A0A9P1D606</accession>
<evidence type="ECO:0000256" key="7">
    <source>
        <dbReference type="ARBA" id="ARBA00022989"/>
    </source>
</evidence>
<dbReference type="InterPro" id="IPR004014">
    <property type="entry name" value="ATPase_P-typ_cation-transptr_N"/>
</dbReference>
<dbReference type="PRINTS" id="PR00119">
    <property type="entry name" value="CATATPASE"/>
</dbReference>
<feature type="region of interest" description="Disordered" evidence="9">
    <location>
        <begin position="180"/>
        <end position="215"/>
    </location>
</feature>
<evidence type="ECO:0000313" key="13">
    <source>
        <dbReference type="EMBL" id="CAI4004533.1"/>
    </source>
</evidence>
<dbReference type="InterPro" id="IPR059000">
    <property type="entry name" value="ATPase_P-type_domA"/>
</dbReference>
<keyword evidence="6" id="KW-1278">Translocase</keyword>
<dbReference type="GO" id="GO:0036376">
    <property type="term" value="P:sodium ion export across plasma membrane"/>
    <property type="evidence" value="ECO:0007669"/>
    <property type="project" value="TreeGrafter"/>
</dbReference>
<dbReference type="GO" id="GO:0006883">
    <property type="term" value="P:intracellular sodium ion homeostasis"/>
    <property type="evidence" value="ECO:0007669"/>
    <property type="project" value="TreeGrafter"/>
</dbReference>
<feature type="signal peptide" evidence="11">
    <location>
        <begin position="1"/>
        <end position="15"/>
    </location>
</feature>
<keyword evidence="7 10" id="KW-1133">Transmembrane helix</keyword>
<dbReference type="GO" id="GO:0016887">
    <property type="term" value="F:ATP hydrolysis activity"/>
    <property type="evidence" value="ECO:0007669"/>
    <property type="project" value="InterPro"/>
</dbReference>
<dbReference type="NCBIfam" id="TIGR01494">
    <property type="entry name" value="ATPase_P-type"/>
    <property type="match status" value="2"/>
</dbReference>
<name>A0A9P1D606_9DINO</name>
<comment type="caution">
    <text evidence="13">The sequence shown here is derived from an EMBL/GenBank/DDBJ whole genome shotgun (WGS) entry which is preliminary data.</text>
</comment>
<dbReference type="InterPro" id="IPR023214">
    <property type="entry name" value="HAD_sf"/>
</dbReference>
<feature type="transmembrane region" description="Helical" evidence="10">
    <location>
        <begin position="286"/>
        <end position="306"/>
    </location>
</feature>
<dbReference type="InterPro" id="IPR018303">
    <property type="entry name" value="ATPase_P-typ_P_site"/>
</dbReference>
<feature type="domain" description="Cation-transporting P-type ATPase N-terminal" evidence="12">
    <location>
        <begin position="218"/>
        <end position="303"/>
    </location>
</feature>
<dbReference type="GO" id="GO:1902600">
    <property type="term" value="P:proton transmembrane transport"/>
    <property type="evidence" value="ECO:0007669"/>
    <property type="project" value="TreeGrafter"/>
</dbReference>
<dbReference type="InterPro" id="IPR023298">
    <property type="entry name" value="ATPase_P-typ_TM_dom_sf"/>
</dbReference>
<feature type="transmembrane region" description="Helical" evidence="10">
    <location>
        <begin position="1048"/>
        <end position="1070"/>
    </location>
</feature>
<dbReference type="InterPro" id="IPR006068">
    <property type="entry name" value="ATPase_P-typ_cation-transptr_C"/>
</dbReference>
<dbReference type="EMBL" id="CAMXCT020003446">
    <property type="protein sequence ID" value="CAL1157908.1"/>
    <property type="molecule type" value="Genomic_DNA"/>
</dbReference>
<evidence type="ECO:0000313" key="16">
    <source>
        <dbReference type="Proteomes" id="UP001152797"/>
    </source>
</evidence>
<dbReference type="PANTHER" id="PTHR43294">
    <property type="entry name" value="SODIUM/POTASSIUM-TRANSPORTING ATPASE SUBUNIT ALPHA"/>
    <property type="match status" value="1"/>
</dbReference>
<feature type="transmembrane region" description="Helical" evidence="10">
    <location>
        <begin position="1132"/>
        <end position="1150"/>
    </location>
</feature>
<gene>
    <name evidence="13" type="ORF">C1SCF055_LOCUS30315</name>
</gene>
<dbReference type="SFLD" id="SFLDF00027">
    <property type="entry name" value="p-type_atpase"/>
    <property type="match status" value="1"/>
</dbReference>
<dbReference type="GO" id="GO:0005886">
    <property type="term" value="C:plasma membrane"/>
    <property type="evidence" value="ECO:0007669"/>
    <property type="project" value="UniProtKB-SubCell"/>
</dbReference>
<dbReference type="Gene3D" id="3.40.1110.10">
    <property type="entry name" value="Calcium-transporting ATPase, cytoplasmic domain N"/>
    <property type="match status" value="1"/>
</dbReference>
<feature type="transmembrane region" description="Helical" evidence="10">
    <location>
        <begin position="481"/>
        <end position="502"/>
    </location>
</feature>
<organism evidence="13">
    <name type="scientific">Cladocopium goreaui</name>
    <dbReference type="NCBI Taxonomy" id="2562237"/>
    <lineage>
        <taxon>Eukaryota</taxon>
        <taxon>Sar</taxon>
        <taxon>Alveolata</taxon>
        <taxon>Dinophyceae</taxon>
        <taxon>Suessiales</taxon>
        <taxon>Symbiodiniaceae</taxon>
        <taxon>Cladocopium</taxon>
    </lineage>
</organism>
<sequence length="1237" mass="132414">MWLTAVLKLFGIALATDNARESLRVERVRGSLAGASFSADNTNSRLRRGTINGVSGKVNLLRRQNLGLGSAGSSILDTNAQSQAGHGHKDLVITSHLIPGEQENHDNPAEVLPEVQRLEKDAEKEIVDTKEEVVEDVTEKLKHPKDGPTNPIGECLGATVCFLIIACVLLVSVADHWHSRAQPKDGKGQSPRAGEGGGSGGSGDGSPASLASPRSKGWFQTMDSRALSEEFNSVLEGLALNNLPGQFGLSLEAQERNLATFGLNKMTPPVKPSAVWLLMKQVFGGVFNSLLWFCVTVEVALASFMGADESDLVTPAILATVITMAGALQWWTEQQAESMMCSLQQMQSEESVAVCRKGAVDGIPSEQLLPGDVVLLEAGQRVPADIRVLSTTDTALVDNSALTGEAIAEPRKSDPIPFERGQPAVSLVEANNVLFSGTSVVEGRLAGVVFATGDGTLLGKIAQGVQLARPRSSLEVQIEHFVHMIAITATCTGLLSLVANLLSPQKLSIEKVLLNSSTAFFCFVPEGLMPTVTFSLMISSRQMAKRKVLVRKIDAVETLGCVSVLCSDKTGTLTSGKMAVTDLAIMEAEATTLKHMSIQEAQNSEKSETLKKLAQGGLLNSNAKQTAQLEFVGSPTEVAIVSACHLIVGKPLEEVRSETPQVYDIPFSSATKWMLTAHGSNASNGSQPLSQGLAEAQTQSSQESNIRLLLKGAPEFVVSCCKLSNEQVKAITSCYEEFMNLGKRVLCVAECNFAAPPEFQFQGSGPKDVNFPLSGYTFLGVFAIEDPPKPGVRESIASMRDAGCQTIMVTGDHPSTALAISRRIGILGDQEVVDTLSGENFAAITGAMISSQGLPPDDLTLAEVANDPELAPECADFWRKCVQQARVFARVSPLDKQAIVQAYQHFAGEIVAMTGDGVNDAPALKEAEVGIAMGIRGTEVAKEAADIVLLDDDLQSVAAGMEQGRLCAENLRKSVLYTMCSKVPQALPTFAQLLGIPVALTTVQVILIDIGTDIWTAVAYAAQPAETSLMKKKPRHPRKDAIVNSRMLLYSFAYIGVIQSLCCWSSFFYMPQMWTLLDKKDVPVIYTASEKIAIQSGTTMYYWALVCGQVGAAFAATTTSMSLATYGIPNNWLNLFIILEFGCSIAVIYHTDLQHAFGMKALTLRQMLAGSCALFAIIAAEEIRKFLVRRRETARSEAPLAPAASALMKDNNPSPGQHKEETDMDGNEALPDIGGSA</sequence>
<dbReference type="GO" id="GO:0030007">
    <property type="term" value="P:intracellular potassium ion homeostasis"/>
    <property type="evidence" value="ECO:0007669"/>
    <property type="project" value="TreeGrafter"/>
</dbReference>
<dbReference type="InterPro" id="IPR050510">
    <property type="entry name" value="Cation_transp_ATPase_P-type"/>
</dbReference>
<feature type="transmembrane region" description="Helical" evidence="10">
    <location>
        <begin position="156"/>
        <end position="174"/>
    </location>
</feature>
<feature type="chain" id="PRO_5043271046" evidence="11">
    <location>
        <begin position="16"/>
        <end position="1237"/>
    </location>
</feature>
<evidence type="ECO:0000256" key="11">
    <source>
        <dbReference type="SAM" id="SignalP"/>
    </source>
</evidence>
<evidence type="ECO:0000256" key="8">
    <source>
        <dbReference type="ARBA" id="ARBA00023136"/>
    </source>
</evidence>
<dbReference type="GO" id="GO:1990573">
    <property type="term" value="P:potassium ion import across plasma membrane"/>
    <property type="evidence" value="ECO:0007669"/>
    <property type="project" value="TreeGrafter"/>
</dbReference>
<evidence type="ECO:0000256" key="6">
    <source>
        <dbReference type="ARBA" id="ARBA00022967"/>
    </source>
</evidence>
<keyword evidence="11" id="KW-0732">Signal</keyword>
<keyword evidence="16" id="KW-1185">Reference proteome</keyword>
<dbReference type="AlphaFoldDB" id="A0A9P1D606"/>
<dbReference type="SMART" id="SM00831">
    <property type="entry name" value="Cation_ATPase_N"/>
    <property type="match status" value="1"/>
</dbReference>
<evidence type="ECO:0000256" key="1">
    <source>
        <dbReference type="ARBA" id="ARBA00004651"/>
    </source>
</evidence>
<evidence type="ECO:0000256" key="4">
    <source>
        <dbReference type="ARBA" id="ARBA00022741"/>
    </source>
</evidence>
<evidence type="ECO:0000256" key="10">
    <source>
        <dbReference type="SAM" id="Phobius"/>
    </source>
</evidence>
<evidence type="ECO:0000256" key="2">
    <source>
        <dbReference type="ARBA" id="ARBA00022475"/>
    </source>
</evidence>
<proteinExistence type="predicted"/>
<dbReference type="Pfam" id="PF00689">
    <property type="entry name" value="Cation_ATPase_C"/>
    <property type="match status" value="1"/>
</dbReference>
<dbReference type="Gene3D" id="1.20.1110.10">
    <property type="entry name" value="Calcium-transporting ATPase, transmembrane domain"/>
    <property type="match status" value="1"/>
</dbReference>
<dbReference type="InterPro" id="IPR023299">
    <property type="entry name" value="ATPase_P-typ_cyto_dom_N"/>
</dbReference>
<dbReference type="InterPro" id="IPR044492">
    <property type="entry name" value="P_typ_ATPase_HD_dom"/>
</dbReference>
<dbReference type="GO" id="GO:0005524">
    <property type="term" value="F:ATP binding"/>
    <property type="evidence" value="ECO:0007669"/>
    <property type="project" value="UniProtKB-KW"/>
</dbReference>
<dbReference type="GO" id="GO:0005391">
    <property type="term" value="F:P-type sodium:potassium-exchanging transporter activity"/>
    <property type="evidence" value="ECO:0007669"/>
    <property type="project" value="TreeGrafter"/>
</dbReference>
<evidence type="ECO:0000313" key="15">
    <source>
        <dbReference type="EMBL" id="CAL4791845.1"/>
    </source>
</evidence>
<feature type="region of interest" description="Disordered" evidence="9">
    <location>
        <begin position="1197"/>
        <end position="1237"/>
    </location>
</feature>
<keyword evidence="4" id="KW-0547">Nucleotide-binding</keyword>
<feature type="transmembrane region" description="Helical" evidence="10">
    <location>
        <begin position="1100"/>
        <end position="1120"/>
    </location>
</feature>
<reference evidence="13" key="1">
    <citation type="submission" date="2022-10" db="EMBL/GenBank/DDBJ databases">
        <authorList>
            <person name="Chen Y."/>
            <person name="Dougan E. K."/>
            <person name="Chan C."/>
            <person name="Rhodes N."/>
            <person name="Thang M."/>
        </authorList>
    </citation>
    <scope>NUCLEOTIDE SEQUENCE</scope>
</reference>
<dbReference type="Proteomes" id="UP001152797">
    <property type="component" value="Unassembled WGS sequence"/>
</dbReference>
<keyword evidence="8 10" id="KW-0472">Membrane</keyword>
<keyword evidence="5" id="KW-0067">ATP-binding</keyword>
<dbReference type="Pfam" id="PF00690">
    <property type="entry name" value="Cation_ATPase_N"/>
    <property type="match status" value="1"/>
</dbReference>
<evidence type="ECO:0000256" key="9">
    <source>
        <dbReference type="SAM" id="MobiDB-lite"/>
    </source>
</evidence>
<dbReference type="InterPro" id="IPR008250">
    <property type="entry name" value="ATPase_P-typ_transduc_dom_A_sf"/>
</dbReference>
<dbReference type="Pfam" id="PF13246">
    <property type="entry name" value="Cation_ATPase"/>
    <property type="match status" value="1"/>
</dbReference>
<feature type="transmembrane region" description="Helical" evidence="10">
    <location>
        <begin position="312"/>
        <end position="331"/>
    </location>
</feature>
<dbReference type="SUPFAM" id="SSF81665">
    <property type="entry name" value="Calcium ATPase, transmembrane domain M"/>
    <property type="match status" value="1"/>
</dbReference>
<dbReference type="InterPro" id="IPR036412">
    <property type="entry name" value="HAD-like_sf"/>
</dbReference>
<dbReference type="Gene3D" id="3.40.50.1000">
    <property type="entry name" value="HAD superfamily/HAD-like"/>
    <property type="match status" value="1"/>
</dbReference>
<dbReference type="SUPFAM" id="SSF56784">
    <property type="entry name" value="HAD-like"/>
    <property type="match status" value="1"/>
</dbReference>
<dbReference type="SUPFAM" id="SSF81653">
    <property type="entry name" value="Calcium ATPase, transduction domain A"/>
    <property type="match status" value="1"/>
</dbReference>
<dbReference type="EMBL" id="CAMXCT010003446">
    <property type="protein sequence ID" value="CAI4004533.1"/>
    <property type="molecule type" value="Genomic_DNA"/>
</dbReference>
<feature type="transmembrane region" description="Helical" evidence="10">
    <location>
        <begin position="514"/>
        <end position="538"/>
    </location>
</feature>
<evidence type="ECO:0000256" key="3">
    <source>
        <dbReference type="ARBA" id="ARBA00022692"/>
    </source>
</evidence>
<evidence type="ECO:0000256" key="5">
    <source>
        <dbReference type="ARBA" id="ARBA00022840"/>
    </source>
</evidence>
<dbReference type="PANTHER" id="PTHR43294:SF21">
    <property type="entry name" value="CATION TRANSPORTING ATPASE"/>
    <property type="match status" value="1"/>
</dbReference>